<reference evidence="1" key="1">
    <citation type="submission" date="2023-11" db="EMBL/GenBank/DDBJ databases">
        <authorList>
            <person name="Poullet M."/>
        </authorList>
    </citation>
    <scope>NUCLEOTIDE SEQUENCE</scope>
    <source>
        <strain evidence="1">E1834</strain>
    </source>
</reference>
<evidence type="ECO:0000313" key="1">
    <source>
        <dbReference type="EMBL" id="CAK5072681.1"/>
    </source>
</evidence>
<keyword evidence="2" id="KW-1185">Reference proteome</keyword>
<name>A0ACB0Z1A8_MELEN</name>
<protein>
    <submittedName>
        <fullName evidence="1">Uncharacterized protein</fullName>
    </submittedName>
</protein>
<organism evidence="1 2">
    <name type="scientific">Meloidogyne enterolobii</name>
    <name type="common">Root-knot nematode worm</name>
    <name type="synonym">Meloidogyne mayaguensis</name>
    <dbReference type="NCBI Taxonomy" id="390850"/>
    <lineage>
        <taxon>Eukaryota</taxon>
        <taxon>Metazoa</taxon>
        <taxon>Ecdysozoa</taxon>
        <taxon>Nematoda</taxon>
        <taxon>Chromadorea</taxon>
        <taxon>Rhabditida</taxon>
        <taxon>Tylenchina</taxon>
        <taxon>Tylenchomorpha</taxon>
        <taxon>Tylenchoidea</taxon>
        <taxon>Meloidogynidae</taxon>
        <taxon>Meloidogyninae</taxon>
        <taxon>Meloidogyne</taxon>
    </lineage>
</organism>
<comment type="caution">
    <text evidence="1">The sequence shown here is derived from an EMBL/GenBank/DDBJ whole genome shotgun (WGS) entry which is preliminary data.</text>
</comment>
<dbReference type="Proteomes" id="UP001497535">
    <property type="component" value="Unassembled WGS sequence"/>
</dbReference>
<evidence type="ECO:0000313" key="2">
    <source>
        <dbReference type="Proteomes" id="UP001497535"/>
    </source>
</evidence>
<proteinExistence type="predicted"/>
<accession>A0ACB0Z1A8</accession>
<dbReference type="EMBL" id="CAVMJV010000022">
    <property type="protein sequence ID" value="CAK5072681.1"/>
    <property type="molecule type" value="Genomic_DNA"/>
</dbReference>
<sequence length="61" mass="6687">MNAFVLFILSFGRGGMSGILYGSRRALLHISHVFSASLIFLLPAGIQNLVLSSHKLRFTPL</sequence>
<gene>
    <name evidence="1" type="ORF">MENTE1834_LOCUS19356</name>
</gene>